<name>A0AAE9YQ24_9GAMM</name>
<protein>
    <submittedName>
        <fullName evidence="2">Uncharacterized protein</fullName>
    </submittedName>
</protein>
<evidence type="ECO:0000313" key="3">
    <source>
        <dbReference type="Proteomes" id="UP000032568"/>
    </source>
</evidence>
<evidence type="ECO:0000313" key="2">
    <source>
        <dbReference type="EMBL" id="WDD98413.1"/>
    </source>
</evidence>
<accession>A0AAE9YQ24</accession>
<dbReference type="Proteomes" id="UP000032568">
    <property type="component" value="Chromosome"/>
</dbReference>
<keyword evidence="1" id="KW-0812">Transmembrane</keyword>
<evidence type="ECO:0000256" key="1">
    <source>
        <dbReference type="SAM" id="Phobius"/>
    </source>
</evidence>
<keyword evidence="1" id="KW-0472">Membrane</keyword>
<dbReference type="RefSeq" id="WP_044836075.1">
    <property type="nucleotide sequence ID" value="NZ_CP059735.1"/>
</dbReference>
<reference evidence="2 3" key="1">
    <citation type="journal article" date="2015" name="Genome Announc.">
        <title>Draft Genome Sequences of Marine Isolates of Thalassomonas viridans and Thalassomonas actiniarum.</title>
        <authorList>
            <person name="Olonade I."/>
            <person name="van Zyl L.J."/>
            <person name="Trindade M."/>
        </authorList>
    </citation>
    <scope>NUCLEOTIDE SEQUENCE [LARGE SCALE GENOMIC DNA]</scope>
    <source>
        <strain evidence="2 3">A5K-106</strain>
    </source>
</reference>
<dbReference type="KEGG" id="tact:SG35_024615"/>
<gene>
    <name evidence="2" type="ORF">SG35_024615</name>
</gene>
<proteinExistence type="predicted"/>
<keyword evidence="3" id="KW-1185">Reference proteome</keyword>
<feature type="transmembrane region" description="Helical" evidence="1">
    <location>
        <begin position="52"/>
        <end position="70"/>
    </location>
</feature>
<organism evidence="2 3">
    <name type="scientific">Thalassomonas actiniarum</name>
    <dbReference type="NCBI Taxonomy" id="485447"/>
    <lineage>
        <taxon>Bacteria</taxon>
        <taxon>Pseudomonadati</taxon>
        <taxon>Pseudomonadota</taxon>
        <taxon>Gammaproteobacteria</taxon>
        <taxon>Alteromonadales</taxon>
        <taxon>Colwelliaceae</taxon>
        <taxon>Thalassomonas</taxon>
    </lineage>
</organism>
<keyword evidence="1" id="KW-1133">Transmembrane helix</keyword>
<dbReference type="EMBL" id="CP059735">
    <property type="protein sequence ID" value="WDD98413.1"/>
    <property type="molecule type" value="Genomic_DNA"/>
</dbReference>
<dbReference type="AlphaFoldDB" id="A0AAE9YQ24"/>
<reference evidence="2 3" key="2">
    <citation type="journal article" date="2022" name="Mar. Drugs">
        <title>Bioassay-Guided Fractionation Leads to the Detection of Cholic Acid Generated by the Rare Thalassomonas sp.</title>
        <authorList>
            <person name="Pheiffer F."/>
            <person name="Schneider Y.K."/>
            <person name="Hansen E.H."/>
            <person name="Andersen J.H."/>
            <person name="Isaksson J."/>
            <person name="Busche T."/>
            <person name="R C."/>
            <person name="Kalinowski J."/>
            <person name="Zyl L.V."/>
            <person name="Trindade M."/>
        </authorList>
    </citation>
    <scope>NUCLEOTIDE SEQUENCE [LARGE SCALE GENOMIC DNA]</scope>
    <source>
        <strain evidence="2 3">A5K-106</strain>
    </source>
</reference>
<sequence>MKTNTVKMNTMKKKAVLFVLVIWGHITLLDLMFINNRGLVILWQENSRYQTIFTHLFIVLLTFALYLALVKLQQRLPAFNKTRKPAKLR</sequence>